<feature type="signal peptide" evidence="1">
    <location>
        <begin position="1"/>
        <end position="18"/>
    </location>
</feature>
<evidence type="ECO:0000313" key="3">
    <source>
        <dbReference type="Proteomes" id="UP000325684"/>
    </source>
</evidence>
<dbReference type="EMBL" id="VCMV01000042">
    <property type="protein sequence ID" value="KAB0265138.1"/>
    <property type="molecule type" value="Genomic_DNA"/>
</dbReference>
<dbReference type="AlphaFoldDB" id="A0A5N3P5X9"/>
<gene>
    <name evidence="2" type="ORF">FEZ63_20065</name>
</gene>
<comment type="caution">
    <text evidence="2">The sequence shown here is derived from an EMBL/GenBank/DDBJ whole genome shotgun (WGS) entry which is preliminary data.</text>
</comment>
<name>A0A5N3P5X9_9HYPH</name>
<feature type="chain" id="PRO_5024435829" evidence="1">
    <location>
        <begin position="19"/>
        <end position="296"/>
    </location>
</feature>
<proteinExistence type="predicted"/>
<sequence>MRALVLSLALLAFTAASAQPAAPPANWRTMTLEQLNALPKEQATQLPVIEFLERTDPNFGREKMEPIVATLLSRLMYAIDRPLYPFGAFLGMAVREFQDDLGAKADGALKFSEMEVLASRVRALDRTATPIFPPFKTDVHVSPTNDYVAFGGTWVIEGDKHAYPVNFTTYKCFKSEKLCYTADGNLIMSSGSGTMNVDSGFLKIIKWDNSELLMEDDARCRVTTTSVNLKNKEVLQITRNRDEGCDATWLPPLTTPRISRLVDGFKANQELNQKQAEINQKNFSKRFQEIAKKSKN</sequence>
<evidence type="ECO:0000256" key="1">
    <source>
        <dbReference type="SAM" id="SignalP"/>
    </source>
</evidence>
<reference evidence="2 3" key="1">
    <citation type="journal article" date="2019" name="Microorganisms">
        <title>Genome Insights into the Novel Species Microvirga brassicacearum, a Rapeseed Endophyte with Biotechnological Potential.</title>
        <authorList>
            <person name="Jimenez-Gomez A."/>
            <person name="Saati-Santamaria Z."/>
            <person name="Igual J.M."/>
            <person name="Rivas R."/>
            <person name="Mateos P.F."/>
            <person name="Garcia-Fraile P."/>
        </authorList>
    </citation>
    <scope>NUCLEOTIDE SEQUENCE [LARGE SCALE GENOMIC DNA]</scope>
    <source>
        <strain evidence="2 3">CDVBN77</strain>
    </source>
</reference>
<keyword evidence="1" id="KW-0732">Signal</keyword>
<organism evidence="2 3">
    <name type="scientific">Microvirga brassicacearum</name>
    <dbReference type="NCBI Taxonomy" id="2580413"/>
    <lineage>
        <taxon>Bacteria</taxon>
        <taxon>Pseudomonadati</taxon>
        <taxon>Pseudomonadota</taxon>
        <taxon>Alphaproteobacteria</taxon>
        <taxon>Hyphomicrobiales</taxon>
        <taxon>Methylobacteriaceae</taxon>
        <taxon>Microvirga</taxon>
    </lineage>
</organism>
<dbReference type="Proteomes" id="UP000325684">
    <property type="component" value="Unassembled WGS sequence"/>
</dbReference>
<evidence type="ECO:0000313" key="2">
    <source>
        <dbReference type="EMBL" id="KAB0265138.1"/>
    </source>
</evidence>
<dbReference type="RefSeq" id="WP_150947811.1">
    <property type="nucleotide sequence ID" value="NZ_VCMV01000042.1"/>
</dbReference>
<dbReference type="OrthoDB" id="8481410at2"/>
<protein>
    <submittedName>
        <fullName evidence="2">Uncharacterized protein</fullName>
    </submittedName>
</protein>
<accession>A0A5N3P5X9</accession>
<keyword evidence="3" id="KW-1185">Reference proteome</keyword>